<name>W1YTL1_9ZZZZ</name>
<dbReference type="GO" id="GO:0022857">
    <property type="term" value="F:transmembrane transporter activity"/>
    <property type="evidence" value="ECO:0007669"/>
    <property type="project" value="InterPro"/>
</dbReference>
<dbReference type="GO" id="GO:0016020">
    <property type="term" value="C:membrane"/>
    <property type="evidence" value="ECO:0007669"/>
    <property type="project" value="UniProtKB-SubCell"/>
</dbReference>
<evidence type="ECO:0000256" key="4">
    <source>
        <dbReference type="ARBA" id="ARBA00022989"/>
    </source>
</evidence>
<dbReference type="PANTHER" id="PTHR42826">
    <property type="entry name" value="DICARBOXYLATE TRANSPORTER 2.1, CHLOROPLASTIC"/>
    <property type="match status" value="1"/>
</dbReference>
<evidence type="ECO:0000256" key="5">
    <source>
        <dbReference type="ARBA" id="ARBA00023136"/>
    </source>
</evidence>
<dbReference type="InterPro" id="IPR001898">
    <property type="entry name" value="SLC13A/DASS"/>
</dbReference>
<evidence type="ECO:0000256" key="1">
    <source>
        <dbReference type="ARBA" id="ARBA00004141"/>
    </source>
</evidence>
<dbReference type="Pfam" id="PF00939">
    <property type="entry name" value="Na_sulph_symp"/>
    <property type="match status" value="1"/>
</dbReference>
<evidence type="ECO:0000313" key="6">
    <source>
        <dbReference type="EMBL" id="ETJ44529.1"/>
    </source>
</evidence>
<proteinExistence type="inferred from homology"/>
<dbReference type="EMBL" id="AZMM01001473">
    <property type="protein sequence ID" value="ETJ44529.1"/>
    <property type="molecule type" value="Genomic_DNA"/>
</dbReference>
<reference evidence="6" key="1">
    <citation type="submission" date="2013-12" db="EMBL/GenBank/DDBJ databases">
        <title>A Varibaculum cambriense genome reconstructed from a premature infant gut community with otherwise low bacterial novelty that shifts toward anaerobic metabolism during the third week of life.</title>
        <authorList>
            <person name="Brown C.T."/>
            <person name="Sharon I."/>
            <person name="Thomas B.C."/>
            <person name="Castelle C.J."/>
            <person name="Morowitz M.J."/>
            <person name="Banfield J.F."/>
        </authorList>
    </citation>
    <scope>NUCLEOTIDE SEQUENCE</scope>
</reference>
<keyword evidence="3" id="KW-0812">Transmembrane</keyword>
<comment type="similarity">
    <text evidence="2">Belongs to the SLC13A/DASS transporter (TC 2.A.47) family. DIT1 subfamily.</text>
</comment>
<evidence type="ECO:0000256" key="3">
    <source>
        <dbReference type="ARBA" id="ARBA00022692"/>
    </source>
</evidence>
<feature type="non-terminal residue" evidence="6">
    <location>
        <position position="66"/>
    </location>
</feature>
<feature type="non-terminal residue" evidence="6">
    <location>
        <position position="1"/>
    </location>
</feature>
<dbReference type="AlphaFoldDB" id="W1YTL1"/>
<comment type="subcellular location">
    <subcellularLocation>
        <location evidence="1">Membrane</location>
        <topology evidence="1">Multi-pass membrane protein</topology>
    </subcellularLocation>
</comment>
<evidence type="ECO:0000256" key="2">
    <source>
        <dbReference type="ARBA" id="ARBA00007349"/>
    </source>
</evidence>
<comment type="caution">
    <text evidence="6">The sequence shown here is derived from an EMBL/GenBank/DDBJ whole genome shotgun (WGS) entry which is preliminary data.</text>
</comment>
<keyword evidence="5" id="KW-0472">Membrane</keyword>
<dbReference type="InterPro" id="IPR030676">
    <property type="entry name" value="CitT-rel"/>
</dbReference>
<gene>
    <name evidence="6" type="ORF">Q604_UNBC01473G0001</name>
</gene>
<accession>W1YTL1</accession>
<keyword evidence="4" id="KW-1133">Transmembrane helix</keyword>
<sequence>FPVIKTLPPLFKSFPNDPSARRIGGYLMWMMVISTSLSSSMFVTGAAPNVLGLEFVSKIAGIQISW</sequence>
<organism evidence="6">
    <name type="scientific">human gut metagenome</name>
    <dbReference type="NCBI Taxonomy" id="408170"/>
    <lineage>
        <taxon>unclassified sequences</taxon>
        <taxon>metagenomes</taxon>
        <taxon>organismal metagenomes</taxon>
    </lineage>
</organism>
<protein>
    <submittedName>
        <fullName evidence="6">Citrate carrier</fullName>
    </submittedName>
</protein>